<dbReference type="InterPro" id="IPR013131">
    <property type="entry name" value="Mannitol_DH_N"/>
</dbReference>
<dbReference type="GO" id="GO:0016616">
    <property type="term" value="F:oxidoreductase activity, acting on the CH-OH group of donors, NAD or NADP as acceptor"/>
    <property type="evidence" value="ECO:0007669"/>
    <property type="project" value="TreeGrafter"/>
</dbReference>
<dbReference type="SUPFAM" id="SSF51735">
    <property type="entry name" value="NAD(P)-binding Rossmann-fold domains"/>
    <property type="match status" value="1"/>
</dbReference>
<gene>
    <name evidence="4" type="ORF">SAMN04488044_2114</name>
</gene>
<evidence type="ECO:0000259" key="3">
    <source>
        <dbReference type="Pfam" id="PF08125"/>
    </source>
</evidence>
<name>A0A1M5QUU9_9RHOB</name>
<dbReference type="PRINTS" id="PR00084">
    <property type="entry name" value="MTLDHDRGNASE"/>
</dbReference>
<dbReference type="PANTHER" id="PTHR43362">
    <property type="entry name" value="MANNITOL DEHYDROGENASE DSF1-RELATED"/>
    <property type="match status" value="1"/>
</dbReference>
<evidence type="ECO:0000256" key="1">
    <source>
        <dbReference type="ARBA" id="ARBA00023002"/>
    </source>
</evidence>
<dbReference type="InterPro" id="IPR036291">
    <property type="entry name" value="NAD(P)-bd_dom_sf"/>
</dbReference>
<feature type="domain" description="Mannitol dehydrogenase C-terminal" evidence="3">
    <location>
        <begin position="282"/>
        <end position="471"/>
    </location>
</feature>
<protein>
    <submittedName>
        <fullName evidence="4">Fructuronate reductase</fullName>
    </submittedName>
</protein>
<dbReference type="InterPro" id="IPR000669">
    <property type="entry name" value="Mannitol_DH"/>
</dbReference>
<dbReference type="EMBL" id="FQWM01000003">
    <property type="protein sequence ID" value="SHH17937.1"/>
    <property type="molecule type" value="Genomic_DNA"/>
</dbReference>
<accession>A0A1M5QUU9</accession>
<dbReference type="InterPro" id="IPR013118">
    <property type="entry name" value="Mannitol_DH_C"/>
</dbReference>
<keyword evidence="5" id="KW-1185">Reference proteome</keyword>
<evidence type="ECO:0000313" key="4">
    <source>
        <dbReference type="EMBL" id="SHH17937.1"/>
    </source>
</evidence>
<dbReference type="AlphaFoldDB" id="A0A1M5QUU9"/>
<sequence length="492" mass="54608">MTDALLKFSDHKNDLDYDPDAHAVGIVHIGIGAFHRAHQAVYTDDVLAKFGGDWRILGVSLRSAETANALNEQNGHYHLVIRPNDTEEPQFRVIRSVAGVLAAANGIDPIVEAMAQPNVRIVSLTITEKAYCLERATGKLDVSDPAIAHDLKNPDAPRSAVGLIVRALQIRQARGLDPFTAMSCDNLPDNGLLLKKAVLSFAQCVDTKLANWIEETTRFPSTMVDRITPATTDALISEVQTSTGISDRAPIETEAFSQWVIEDSFSSGRPAWDSVGVMFTRDIRPYEEMKLRMLNGAHSLMAYTGFLSRCRYVRDAMSDTRIAALIEMHIRAASRTLAQIDGVDYEQYGRALINRFKNPNIAHETYQIAMDGSQKMPQRIFEPALHALEHDGDIRTFAFATAIWIKYLIGRHDDGDSYALRDPREAEFAALCTLHSDNAEGLVKAIFDLPDLVPAQLAQSLRFQEMVQSKLVKIMRQGITETIEDMVGDKNG</sequence>
<dbReference type="OrthoDB" id="271711at2"/>
<dbReference type="Pfam" id="PF01232">
    <property type="entry name" value="Mannitol_dh"/>
    <property type="match status" value="1"/>
</dbReference>
<reference evidence="5" key="1">
    <citation type="submission" date="2016-11" db="EMBL/GenBank/DDBJ databases">
        <authorList>
            <person name="Varghese N."/>
            <person name="Submissions S."/>
        </authorList>
    </citation>
    <scope>NUCLEOTIDE SEQUENCE [LARGE SCALE GENOMIC DNA]</scope>
    <source>
        <strain evidence="5">DSM 28223</strain>
    </source>
</reference>
<evidence type="ECO:0000259" key="2">
    <source>
        <dbReference type="Pfam" id="PF01232"/>
    </source>
</evidence>
<dbReference type="Gene3D" id="3.40.50.720">
    <property type="entry name" value="NAD(P)-binding Rossmann-like Domain"/>
    <property type="match status" value="1"/>
</dbReference>
<dbReference type="InterPro" id="IPR008927">
    <property type="entry name" value="6-PGluconate_DH-like_C_sf"/>
</dbReference>
<dbReference type="InterPro" id="IPR013328">
    <property type="entry name" value="6PGD_dom2"/>
</dbReference>
<dbReference type="Proteomes" id="UP000184211">
    <property type="component" value="Unassembled WGS sequence"/>
</dbReference>
<keyword evidence="1" id="KW-0560">Oxidoreductase</keyword>
<dbReference type="PANTHER" id="PTHR43362:SF1">
    <property type="entry name" value="MANNITOL DEHYDROGENASE 2-RELATED"/>
    <property type="match status" value="1"/>
</dbReference>
<dbReference type="Pfam" id="PF08125">
    <property type="entry name" value="Mannitol_dh_C"/>
    <property type="match status" value="1"/>
</dbReference>
<feature type="domain" description="Mannitol dehydrogenase N-terminal" evidence="2">
    <location>
        <begin position="25"/>
        <end position="273"/>
    </location>
</feature>
<proteinExistence type="predicted"/>
<dbReference type="SUPFAM" id="SSF48179">
    <property type="entry name" value="6-phosphogluconate dehydrogenase C-terminal domain-like"/>
    <property type="match status" value="1"/>
</dbReference>
<dbReference type="InterPro" id="IPR050988">
    <property type="entry name" value="Mannitol_DH/Oxidoreductase"/>
</dbReference>
<evidence type="ECO:0000313" key="5">
    <source>
        <dbReference type="Proteomes" id="UP000184211"/>
    </source>
</evidence>
<dbReference type="Gene3D" id="1.10.1040.10">
    <property type="entry name" value="N-(1-d-carboxylethyl)-l-norvaline Dehydrogenase, domain 2"/>
    <property type="match status" value="1"/>
</dbReference>
<dbReference type="RefSeq" id="WP_072792996.1">
    <property type="nucleotide sequence ID" value="NZ_FQWM01000003.1"/>
</dbReference>
<organism evidence="4 5">
    <name type="scientific">Cognatishimia maritima</name>
    <dbReference type="NCBI Taxonomy" id="870908"/>
    <lineage>
        <taxon>Bacteria</taxon>
        <taxon>Pseudomonadati</taxon>
        <taxon>Pseudomonadota</taxon>
        <taxon>Alphaproteobacteria</taxon>
        <taxon>Rhodobacterales</taxon>
        <taxon>Paracoccaceae</taxon>
        <taxon>Cognatishimia</taxon>
    </lineage>
</organism>
<dbReference type="STRING" id="870908.SAMN04488044_2114"/>